<dbReference type="AlphaFoldDB" id="A0A172TGL8"/>
<dbReference type="PANTHER" id="PTHR36444:SF2">
    <property type="entry name" value="TRANSCRIPTIONAL REGULATOR PROTEIN YOBU-RELATED"/>
    <property type="match status" value="1"/>
</dbReference>
<dbReference type="SMART" id="SM00871">
    <property type="entry name" value="AraC_E_bind"/>
    <property type="match status" value="1"/>
</dbReference>
<dbReference type="InterPro" id="IPR010499">
    <property type="entry name" value="AraC_E-bd"/>
</dbReference>
<protein>
    <recommendedName>
        <fullName evidence="1">HTH merR-type domain-containing protein</fullName>
    </recommendedName>
</protein>
<name>A0A172TGL8_9BACL</name>
<dbReference type="Pfam" id="PF06445">
    <property type="entry name" value="GyrI-like"/>
    <property type="match status" value="1"/>
</dbReference>
<dbReference type="InterPro" id="IPR009061">
    <property type="entry name" value="DNA-bd_dom_put_sf"/>
</dbReference>
<dbReference type="GO" id="GO:0006355">
    <property type="term" value="P:regulation of DNA-templated transcription"/>
    <property type="evidence" value="ECO:0007669"/>
    <property type="project" value="InterPro"/>
</dbReference>
<organism evidence="2 3">
    <name type="scientific">Paenibacillus swuensis</name>
    <dbReference type="NCBI Taxonomy" id="1178515"/>
    <lineage>
        <taxon>Bacteria</taxon>
        <taxon>Bacillati</taxon>
        <taxon>Bacillota</taxon>
        <taxon>Bacilli</taxon>
        <taxon>Bacillales</taxon>
        <taxon>Paenibacillaceae</taxon>
        <taxon>Paenibacillus</taxon>
    </lineage>
</organism>
<reference evidence="2 3" key="1">
    <citation type="submission" date="2015-01" db="EMBL/GenBank/DDBJ databases">
        <title>Paenibacillus swuensis/DY6/whole genome sequencing.</title>
        <authorList>
            <person name="Kim M.K."/>
            <person name="Srinivasan S."/>
            <person name="Lee J.-J."/>
        </authorList>
    </citation>
    <scope>NUCLEOTIDE SEQUENCE [LARGE SCALE GENOMIC DNA]</scope>
    <source>
        <strain evidence="2 3">DY6</strain>
    </source>
</reference>
<dbReference type="InterPro" id="IPR000551">
    <property type="entry name" value="MerR-type_HTH_dom"/>
</dbReference>
<dbReference type="SUPFAM" id="SSF55136">
    <property type="entry name" value="Probable bacterial effector-binding domain"/>
    <property type="match status" value="1"/>
</dbReference>
<dbReference type="PANTHER" id="PTHR36444">
    <property type="entry name" value="TRANSCRIPTIONAL REGULATOR PROTEIN YOBU-RELATED"/>
    <property type="match status" value="1"/>
</dbReference>
<evidence type="ECO:0000313" key="2">
    <source>
        <dbReference type="EMBL" id="ANE46181.1"/>
    </source>
</evidence>
<dbReference type="KEGG" id="pswu:SY83_07750"/>
<dbReference type="InterPro" id="IPR011256">
    <property type="entry name" value="Reg_factor_effector_dom_sf"/>
</dbReference>
<dbReference type="OrthoDB" id="9773308at2"/>
<dbReference type="InterPro" id="IPR053182">
    <property type="entry name" value="YobU-like_regulator"/>
</dbReference>
<dbReference type="Gene3D" id="3.20.80.10">
    <property type="entry name" value="Regulatory factor, effector binding domain"/>
    <property type="match status" value="1"/>
</dbReference>
<dbReference type="GO" id="GO:0003677">
    <property type="term" value="F:DNA binding"/>
    <property type="evidence" value="ECO:0007669"/>
    <property type="project" value="InterPro"/>
</dbReference>
<dbReference type="CDD" id="cd01107">
    <property type="entry name" value="HTH_BmrR"/>
    <property type="match status" value="1"/>
</dbReference>
<dbReference type="Pfam" id="PF13411">
    <property type="entry name" value="MerR_1"/>
    <property type="match status" value="1"/>
</dbReference>
<dbReference type="Gene3D" id="1.10.1660.10">
    <property type="match status" value="1"/>
</dbReference>
<keyword evidence="3" id="KW-1185">Reference proteome</keyword>
<dbReference type="SUPFAM" id="SSF46955">
    <property type="entry name" value="Putative DNA-binding domain"/>
    <property type="match status" value="1"/>
</dbReference>
<dbReference type="PATRIC" id="fig|1178515.4.peg.1538"/>
<dbReference type="PROSITE" id="PS50937">
    <property type="entry name" value="HTH_MERR_2"/>
    <property type="match status" value="1"/>
</dbReference>
<dbReference type="Proteomes" id="UP000076927">
    <property type="component" value="Chromosome"/>
</dbReference>
<evidence type="ECO:0000259" key="1">
    <source>
        <dbReference type="PROSITE" id="PS50937"/>
    </source>
</evidence>
<proteinExistence type="predicted"/>
<feature type="domain" description="HTH merR-type" evidence="1">
    <location>
        <begin position="1"/>
        <end position="71"/>
    </location>
</feature>
<evidence type="ECO:0000313" key="3">
    <source>
        <dbReference type="Proteomes" id="UP000076927"/>
    </source>
</evidence>
<dbReference type="EMBL" id="CP011388">
    <property type="protein sequence ID" value="ANE46181.1"/>
    <property type="molecule type" value="Genomic_DNA"/>
</dbReference>
<dbReference type="SMART" id="SM00422">
    <property type="entry name" value="HTH_MERR"/>
    <property type="match status" value="1"/>
</dbReference>
<accession>A0A172TGL8</accession>
<gene>
    <name evidence="2" type="ORF">SY83_07750</name>
</gene>
<dbReference type="STRING" id="1178515.SY83_07750"/>
<dbReference type="InterPro" id="IPR029442">
    <property type="entry name" value="GyrI-like"/>
</dbReference>
<sequence length="273" mass="30793">MLTIGQLARMFNITPKTLRHYDAIELFMPSQIGEENGYRYYALDQLPELRYIVYLRSLGIGIDTISNLKQSGALDKPERIRALLEQQAMSIQNEIMQRQEQLRVVVQMVDYINGTGGIPMEYMEIVKPAFRVVGLEWKGPKSDESIPQTWQTFNERAHEIPNIVESEIAYGVCISIPGDDCGGFRYIAAYEVSEGEVPAGMTAFEVPTQKYAVFTHVGSVDRLKETYDAIYSKWLPQNGLNPVPGVDMEVYGAKFMGPHHESSETQIYIPVAG</sequence>